<organism evidence="4 5">
    <name type="scientific">Microvirga aerilata</name>
    <dbReference type="NCBI Taxonomy" id="670292"/>
    <lineage>
        <taxon>Bacteria</taxon>
        <taxon>Pseudomonadati</taxon>
        <taxon>Pseudomonadota</taxon>
        <taxon>Alphaproteobacteria</taxon>
        <taxon>Hyphomicrobiales</taxon>
        <taxon>Methylobacteriaceae</taxon>
        <taxon>Microvirga</taxon>
    </lineage>
</organism>
<dbReference type="PROSITE" id="PS50110">
    <property type="entry name" value="RESPONSE_REGULATORY"/>
    <property type="match status" value="1"/>
</dbReference>
<dbReference type="InterPro" id="IPR050595">
    <property type="entry name" value="Bact_response_regulator"/>
</dbReference>
<dbReference type="Gene3D" id="3.40.50.2300">
    <property type="match status" value="1"/>
</dbReference>
<dbReference type="SUPFAM" id="SSF52172">
    <property type="entry name" value="CheY-like"/>
    <property type="match status" value="1"/>
</dbReference>
<keyword evidence="5" id="KW-1185">Reference proteome</keyword>
<dbReference type="AlphaFoldDB" id="A0A936ZES4"/>
<reference evidence="4" key="1">
    <citation type="submission" date="2021-01" db="EMBL/GenBank/DDBJ databases">
        <title>Microvirga sp.</title>
        <authorList>
            <person name="Kim M.K."/>
        </authorList>
    </citation>
    <scope>NUCLEOTIDE SEQUENCE</scope>
    <source>
        <strain evidence="4">5420S-16</strain>
    </source>
</reference>
<dbReference type="PANTHER" id="PTHR44591">
    <property type="entry name" value="STRESS RESPONSE REGULATOR PROTEIN 1"/>
    <property type="match status" value="1"/>
</dbReference>
<evidence type="ECO:0000256" key="1">
    <source>
        <dbReference type="ARBA" id="ARBA00022553"/>
    </source>
</evidence>
<dbReference type="RefSeq" id="WP_202061561.1">
    <property type="nucleotide sequence ID" value="NZ_JAEQMY010000024.1"/>
</dbReference>
<gene>
    <name evidence="4" type="ORF">JKG68_16455</name>
</gene>
<comment type="caution">
    <text evidence="4">The sequence shown here is derived from an EMBL/GenBank/DDBJ whole genome shotgun (WGS) entry which is preliminary data.</text>
</comment>
<dbReference type="EMBL" id="JAEQMY010000024">
    <property type="protein sequence ID" value="MBL0405559.1"/>
    <property type="molecule type" value="Genomic_DNA"/>
</dbReference>
<dbReference type="PANTHER" id="PTHR44591:SF21">
    <property type="entry name" value="TWO-COMPONENT RESPONSE REGULATOR"/>
    <property type="match status" value="1"/>
</dbReference>
<dbReference type="Proteomes" id="UP000605848">
    <property type="component" value="Unassembled WGS sequence"/>
</dbReference>
<evidence type="ECO:0000256" key="2">
    <source>
        <dbReference type="PROSITE-ProRule" id="PRU00169"/>
    </source>
</evidence>
<sequence length="137" mass="14813">MSAASVTVLPRRTPPTILIVEDEALARCLVSDELRSRGFKVLEAGSAPEALTVLETVRIDLLLIAVDLSGGGSGLDIARLVQGRRAPMQVILALSEDGALADPEWESLGHLIRKPYHPPQVFDLVARCLNWPTPPDE</sequence>
<proteinExistence type="predicted"/>
<dbReference type="Pfam" id="PF00072">
    <property type="entry name" value="Response_reg"/>
    <property type="match status" value="1"/>
</dbReference>
<protein>
    <submittedName>
        <fullName evidence="4">Response regulator</fullName>
    </submittedName>
</protein>
<dbReference type="InterPro" id="IPR011006">
    <property type="entry name" value="CheY-like_superfamily"/>
</dbReference>
<comment type="caution">
    <text evidence="2">Lacks conserved residue(s) required for the propagation of feature annotation.</text>
</comment>
<name>A0A936ZES4_9HYPH</name>
<dbReference type="GO" id="GO:0000160">
    <property type="term" value="P:phosphorelay signal transduction system"/>
    <property type="evidence" value="ECO:0007669"/>
    <property type="project" value="InterPro"/>
</dbReference>
<accession>A0A936ZES4</accession>
<dbReference type="SMART" id="SM00448">
    <property type="entry name" value="REC"/>
    <property type="match status" value="1"/>
</dbReference>
<keyword evidence="1" id="KW-0597">Phosphoprotein</keyword>
<dbReference type="InterPro" id="IPR001789">
    <property type="entry name" value="Sig_transdc_resp-reg_receiver"/>
</dbReference>
<evidence type="ECO:0000313" key="4">
    <source>
        <dbReference type="EMBL" id="MBL0405559.1"/>
    </source>
</evidence>
<feature type="domain" description="Response regulatory" evidence="3">
    <location>
        <begin position="16"/>
        <end position="129"/>
    </location>
</feature>
<evidence type="ECO:0000259" key="3">
    <source>
        <dbReference type="PROSITE" id="PS50110"/>
    </source>
</evidence>
<evidence type="ECO:0000313" key="5">
    <source>
        <dbReference type="Proteomes" id="UP000605848"/>
    </source>
</evidence>